<proteinExistence type="predicted"/>
<sequence length="396" mass="43849">MTTIVRLRESDRARPVRLTGEQARRLAAAGVVEVRPGAGAGTWLLRSDRTVGAARIGDVELYVEPKLPVGNLLFLLGYARDPKGWRKHRVPATDADGLMPALADALWRQIDQAIRPGLPQGYRTTEATSTVLRGRIRETRQLGRWPGRPVPLEIRYDEFTADIPENRILAGAVERMLRVPGIRPESRRMLRHLSAVFAEVSPLWPGQPTPAWIPTRTNTRLWPALRLAELVLSGRSIDVRTGHVAVNGLLIDLATLFEEFVTASLRAALQSRFGGLLIAQANGHLDHGRRIAVRPDLVWKKNGRVIAVADAKYKRHTPTADMYQMLAYCTAYGLPRGHLVYAAGGTPSRHVVRNAGTEIVCHFLDLGRAPADLLTEVNRLAEEIARTETTMASSIR</sequence>
<protein>
    <submittedName>
        <fullName evidence="1">Restriction endonuclease</fullName>
    </submittedName>
</protein>
<evidence type="ECO:0000313" key="1">
    <source>
        <dbReference type="EMBL" id="MEE6261173.1"/>
    </source>
</evidence>
<dbReference type="PANTHER" id="PTHR38733:SF1">
    <property type="entry name" value="TYPE IV METHYL-DIRECTED RESTRICTION ENZYME ECOKMCRBC"/>
    <property type="match status" value="1"/>
</dbReference>
<dbReference type="InterPro" id="IPR019292">
    <property type="entry name" value="McrC"/>
</dbReference>
<organism evidence="1 2">
    <name type="scientific">Plantactinospora sonchi</name>
    <dbReference type="NCBI Taxonomy" id="1544735"/>
    <lineage>
        <taxon>Bacteria</taxon>
        <taxon>Bacillati</taxon>
        <taxon>Actinomycetota</taxon>
        <taxon>Actinomycetes</taxon>
        <taxon>Micromonosporales</taxon>
        <taxon>Micromonosporaceae</taxon>
        <taxon>Plantactinospora</taxon>
    </lineage>
</organism>
<keyword evidence="2" id="KW-1185">Reference proteome</keyword>
<keyword evidence="1" id="KW-0378">Hydrolase</keyword>
<comment type="caution">
    <text evidence="1">The sequence shown here is derived from an EMBL/GenBank/DDBJ whole genome shotgun (WGS) entry which is preliminary data.</text>
</comment>
<keyword evidence="1" id="KW-0255">Endonuclease</keyword>
<gene>
    <name evidence="1" type="ORF">V1633_22080</name>
</gene>
<dbReference type="GO" id="GO:0004519">
    <property type="term" value="F:endonuclease activity"/>
    <property type="evidence" value="ECO:0007669"/>
    <property type="project" value="UniProtKB-KW"/>
</dbReference>
<dbReference type="Pfam" id="PF10117">
    <property type="entry name" value="McrBC"/>
    <property type="match status" value="1"/>
</dbReference>
<reference evidence="1 2" key="1">
    <citation type="submission" date="2024-01" db="EMBL/GenBank/DDBJ databases">
        <title>Genome insights into Plantactinospora sonchi sp. nov.</title>
        <authorList>
            <person name="Wang L."/>
        </authorList>
    </citation>
    <scope>NUCLEOTIDE SEQUENCE [LARGE SCALE GENOMIC DNA]</scope>
    <source>
        <strain evidence="1 2">NEAU-QY2</strain>
    </source>
</reference>
<dbReference type="EMBL" id="JAZGQK010000019">
    <property type="protein sequence ID" value="MEE6261173.1"/>
    <property type="molecule type" value="Genomic_DNA"/>
</dbReference>
<dbReference type="PANTHER" id="PTHR38733">
    <property type="entry name" value="PROTEIN MCRC"/>
    <property type="match status" value="1"/>
</dbReference>
<dbReference type="RefSeq" id="WP_331216285.1">
    <property type="nucleotide sequence ID" value="NZ_JAZGQK010000019.1"/>
</dbReference>
<keyword evidence="1" id="KW-0540">Nuclease</keyword>
<dbReference type="Proteomes" id="UP001332243">
    <property type="component" value="Unassembled WGS sequence"/>
</dbReference>
<name>A0ABU7RXC4_9ACTN</name>
<evidence type="ECO:0000313" key="2">
    <source>
        <dbReference type="Proteomes" id="UP001332243"/>
    </source>
</evidence>
<accession>A0ABU7RXC4</accession>